<evidence type="ECO:0000313" key="1">
    <source>
        <dbReference type="EMBL" id="MFC6723743.1"/>
    </source>
</evidence>
<comment type="caution">
    <text evidence="1">The sequence shown here is derived from an EMBL/GenBank/DDBJ whole genome shotgun (WGS) entry which is preliminary data.</text>
</comment>
<organism evidence="1 2">
    <name type="scientific">Halobium palmae</name>
    <dbReference type="NCBI Taxonomy" id="1776492"/>
    <lineage>
        <taxon>Archaea</taxon>
        <taxon>Methanobacteriati</taxon>
        <taxon>Methanobacteriota</taxon>
        <taxon>Stenosarchaea group</taxon>
        <taxon>Halobacteria</taxon>
        <taxon>Halobacteriales</taxon>
        <taxon>Haloferacaceae</taxon>
        <taxon>Halobium</taxon>
    </lineage>
</organism>
<dbReference type="Proteomes" id="UP001596328">
    <property type="component" value="Unassembled WGS sequence"/>
</dbReference>
<name>A0ABD5RWH5_9EURY</name>
<protein>
    <submittedName>
        <fullName evidence="1">Uncharacterized protein</fullName>
    </submittedName>
</protein>
<dbReference type="EMBL" id="JBHSWU010000042">
    <property type="protein sequence ID" value="MFC6723743.1"/>
    <property type="molecule type" value="Genomic_DNA"/>
</dbReference>
<gene>
    <name evidence="1" type="ORF">ACFQE1_04985</name>
</gene>
<evidence type="ECO:0000313" key="2">
    <source>
        <dbReference type="Proteomes" id="UP001596328"/>
    </source>
</evidence>
<keyword evidence="2" id="KW-1185">Reference proteome</keyword>
<sequence>MTRHEATFEIDSKTDAHAVRILLVQSHDGLREQLREVDLDSTLERDVLRDLGNLRSAANPRLGGG</sequence>
<accession>A0ABD5RWH5</accession>
<dbReference type="AlphaFoldDB" id="A0ABD5RWH5"/>
<reference evidence="1 2" key="1">
    <citation type="journal article" date="2019" name="Int. J. Syst. Evol. Microbiol.">
        <title>The Global Catalogue of Microorganisms (GCM) 10K type strain sequencing project: providing services to taxonomists for standard genome sequencing and annotation.</title>
        <authorList>
            <consortium name="The Broad Institute Genomics Platform"/>
            <consortium name="The Broad Institute Genome Sequencing Center for Infectious Disease"/>
            <person name="Wu L."/>
            <person name="Ma J."/>
        </authorList>
    </citation>
    <scope>NUCLEOTIDE SEQUENCE [LARGE SCALE GENOMIC DNA]</scope>
    <source>
        <strain evidence="1 2">NBRC 111368</strain>
    </source>
</reference>
<proteinExistence type="predicted"/>